<accession>A0A060URQ0</accession>
<dbReference type="EMBL" id="LT841305">
    <property type="protein sequence ID" value="SMH67666.1"/>
    <property type="molecule type" value="Genomic_DNA"/>
</dbReference>
<reference evidence="3 4" key="3">
    <citation type="submission" date="2017-03" db="EMBL/GenBank/DDBJ databases">
        <authorList>
            <person name="Regsiter A."/>
            <person name="William W."/>
        </authorList>
    </citation>
    <scope>NUCLEOTIDE SEQUENCE [LARGE SCALE GENOMIC DNA]</scope>
    <source>
        <strain evidence="3">PRJEB5721</strain>
    </source>
</reference>
<dbReference type="SMART" id="SM00014">
    <property type="entry name" value="acidPPc"/>
    <property type="match status" value="1"/>
</dbReference>
<evidence type="ECO:0000259" key="1">
    <source>
        <dbReference type="SMART" id="SM00014"/>
    </source>
</evidence>
<dbReference type="AlphaFoldDB" id="A0A060URQ0"/>
<reference evidence="2" key="2">
    <citation type="submission" date="2014-07" db="EMBL/GenBank/DDBJ databases">
        <title>Initial genome analysis of the psychrotolerant acidophile Acidithiobacillus ferrivorans CF27: insights into iron and sulfur oxidation pathways and into biofilm formation.</title>
        <authorList>
            <person name="Talla E."/>
            <person name="Hedrich S."/>
            <person name="Mangenot S."/>
            <person name="Ji B."/>
            <person name="Johnson D.B."/>
            <person name="Barbe V."/>
            <person name="Bonnefoy V."/>
        </authorList>
    </citation>
    <scope>NUCLEOTIDE SEQUENCE [LARGE SCALE GENOMIC DNA]</scope>
    <source>
        <strain evidence="2">CF27</strain>
    </source>
</reference>
<dbReference type="Gene3D" id="1.20.144.10">
    <property type="entry name" value="Phosphatidic acid phosphatase type 2/haloperoxidase"/>
    <property type="match status" value="1"/>
</dbReference>
<dbReference type="Proteomes" id="UP000193925">
    <property type="component" value="Chromosome AFERRI"/>
</dbReference>
<dbReference type="Pfam" id="PF01569">
    <property type="entry name" value="PAP2"/>
    <property type="match status" value="1"/>
</dbReference>
<evidence type="ECO:0000313" key="4">
    <source>
        <dbReference type="Proteomes" id="UP000193925"/>
    </source>
</evidence>
<evidence type="ECO:0000313" key="3">
    <source>
        <dbReference type="EMBL" id="SMH67666.1"/>
    </source>
</evidence>
<dbReference type="SUPFAM" id="SSF48317">
    <property type="entry name" value="Acid phosphatase/Vanadium-dependent haloperoxidase"/>
    <property type="match status" value="1"/>
</dbReference>
<proteinExistence type="predicted"/>
<reference evidence="2" key="1">
    <citation type="submission" date="2014-03" db="EMBL/GenBank/DDBJ databases">
        <authorList>
            <person name="Genoscope - CEA"/>
        </authorList>
    </citation>
    <scope>NUCLEOTIDE SEQUENCE [LARGE SCALE GENOMIC DNA]</scope>
    <source>
        <strain evidence="2">CF27</strain>
    </source>
</reference>
<dbReference type="RefSeq" id="WP_051984887.1">
    <property type="nucleotide sequence ID" value="NZ_CCCS020000049.1"/>
</dbReference>
<keyword evidence="4" id="KW-1185">Reference proteome</keyword>
<dbReference type="EMBL" id="CCCS020000049">
    <property type="protein sequence ID" value="CDQ11307.1"/>
    <property type="molecule type" value="Genomic_DNA"/>
</dbReference>
<dbReference type="InterPro" id="IPR000326">
    <property type="entry name" value="PAP2/HPO"/>
</dbReference>
<name>A0A060URQ0_9PROT</name>
<gene>
    <name evidence="3" type="ORF">AFERRI_50868</name>
    <name evidence="2" type="ORF">AFERRI_530202</name>
</gene>
<protein>
    <submittedName>
        <fullName evidence="3">Phosphatidic acid phosphatase</fullName>
    </submittedName>
    <submittedName>
        <fullName evidence="2">Phosphoesterase PA-phosphatase related protein</fullName>
    </submittedName>
</protein>
<feature type="domain" description="Phosphatidic acid phosphatase type 2/haloperoxidase" evidence="1">
    <location>
        <begin position="195"/>
        <end position="320"/>
    </location>
</feature>
<evidence type="ECO:0000313" key="2">
    <source>
        <dbReference type="EMBL" id="CDQ11307.1"/>
    </source>
</evidence>
<dbReference type="InterPro" id="IPR036938">
    <property type="entry name" value="PAP2/HPO_sf"/>
</dbReference>
<sequence>MARLIWAAGGFVAAVIGMPVAFAEGSSWLATYPYGQAPSQKLIAAGLVPGYLENTAGTGSSPTGNSAVTSEHSLGSQSAITHTHPIAPENAQPAWWTKPTNLQQPPIQGLVPPLAPGSTPWYDTLWGVAGIGVAATGTTMLLDHGINHYVETHMSYSFRSHVPLNIAVILTDSSLIFAGTTWFQSPWASAKLAHASSVALTATAVTTAEVFLLKYAVGRARPGGPNSSSTQYTPFNSQYRVMTTNFLFSHNGGPTASFPSGHTAIAFAVITPYAQIYHQPWLYTIPFAVGISRILAQDGHWASDVIAGGFIGWLTADLTNRYFAKSDYGFMIFGDGVGLSGKF</sequence>
<organism evidence="2">
    <name type="scientific">Acidithiobacillus ferrivorans</name>
    <dbReference type="NCBI Taxonomy" id="160808"/>
    <lineage>
        <taxon>Bacteria</taxon>
        <taxon>Pseudomonadati</taxon>
        <taxon>Pseudomonadota</taxon>
        <taxon>Acidithiobacillia</taxon>
        <taxon>Acidithiobacillales</taxon>
        <taxon>Acidithiobacillaceae</taxon>
        <taxon>Acidithiobacillus</taxon>
    </lineage>
</organism>